<protein>
    <submittedName>
        <fullName evidence="2">Uncharacterized protein</fullName>
    </submittedName>
</protein>
<reference evidence="2" key="1">
    <citation type="journal article" date="2014" name="Genome Announc.">
        <title>Complete sequencing and chromosome-scale genome assembly of the industrial progenitor strain P2niaD18 from the penicillin producer Penicillium chrysogenum.</title>
        <authorList>
            <person name="Specht T."/>
            <person name="Dahlmann T.A."/>
            <person name="Zadra I."/>
            <person name="Kurnsteiner H."/>
            <person name="Kuck U."/>
        </authorList>
    </citation>
    <scope>NUCLEOTIDE SEQUENCE [LARGE SCALE GENOMIC DNA]</scope>
    <source>
        <strain evidence="2">P2niaD18</strain>
    </source>
</reference>
<gene>
    <name evidence="2" type="ORF">EN45_019940</name>
</gene>
<evidence type="ECO:0000313" key="2">
    <source>
        <dbReference type="EMBL" id="KZN91853.1"/>
    </source>
</evidence>
<dbReference type="AlphaFoldDB" id="A0A167WN00"/>
<name>A0A167WN00_PENCH</name>
<accession>A0A167WN00</accession>
<organism evidence="2">
    <name type="scientific">Penicillium chrysogenum</name>
    <name type="common">Penicillium notatum</name>
    <dbReference type="NCBI Taxonomy" id="5076"/>
    <lineage>
        <taxon>Eukaryota</taxon>
        <taxon>Fungi</taxon>
        <taxon>Dikarya</taxon>
        <taxon>Ascomycota</taxon>
        <taxon>Pezizomycotina</taxon>
        <taxon>Eurotiomycetes</taxon>
        <taxon>Eurotiomycetidae</taxon>
        <taxon>Eurotiales</taxon>
        <taxon>Aspergillaceae</taxon>
        <taxon>Penicillium</taxon>
        <taxon>Penicillium chrysogenum species complex</taxon>
    </lineage>
</organism>
<sequence>MEQEPFALVNVKNPDGIDKLSETEEEDSKSRELSIRKRVKESTKPSDIGQENPTEQDDRYNRLVQRLESIERVIGTLTQKKRSTREETRIQREIVLNAWCKAPSPTERGPNDTSYEGDIRADIRTIISKEKTDPATADRWKAVFLDRYGLHWGVDCGSHNELSDVAKEMIRVFNIRARVMYGWNSNRTRILDICDDWVSRWRCGQVPYIPSKDYRQLCRLYYT</sequence>
<feature type="region of interest" description="Disordered" evidence="1">
    <location>
        <begin position="1"/>
        <end position="60"/>
    </location>
</feature>
<dbReference type="EMBL" id="CM002798">
    <property type="protein sequence ID" value="KZN91853.1"/>
    <property type="molecule type" value="Genomic_DNA"/>
</dbReference>
<proteinExistence type="predicted"/>
<feature type="compositionally biased region" description="Basic and acidic residues" evidence="1">
    <location>
        <begin position="15"/>
        <end position="44"/>
    </location>
</feature>
<dbReference type="Proteomes" id="UP000076449">
    <property type="component" value="Chromosome I"/>
</dbReference>
<evidence type="ECO:0000256" key="1">
    <source>
        <dbReference type="SAM" id="MobiDB-lite"/>
    </source>
</evidence>